<dbReference type="STRING" id="214095.RU97_GL000815"/>
<dbReference type="Pfam" id="PF01381">
    <property type="entry name" value="HTH_3"/>
    <property type="match status" value="1"/>
</dbReference>
<feature type="transmembrane region" description="Helical" evidence="2">
    <location>
        <begin position="80"/>
        <end position="97"/>
    </location>
</feature>
<dbReference type="AlphaFoldDB" id="A0A1L8RHN9"/>
<evidence type="ECO:0000313" key="5">
    <source>
        <dbReference type="Proteomes" id="UP000181884"/>
    </source>
</evidence>
<evidence type="ECO:0000256" key="1">
    <source>
        <dbReference type="ARBA" id="ARBA00023125"/>
    </source>
</evidence>
<dbReference type="CDD" id="cd00093">
    <property type="entry name" value="HTH_XRE"/>
    <property type="match status" value="1"/>
</dbReference>
<dbReference type="SMART" id="SM00530">
    <property type="entry name" value="HTH_XRE"/>
    <property type="match status" value="1"/>
</dbReference>
<keyword evidence="2" id="KW-0472">Membrane</keyword>
<accession>A0A1L8RHN9</accession>
<feature type="transmembrane region" description="Helical" evidence="2">
    <location>
        <begin position="103"/>
        <end position="121"/>
    </location>
</feature>
<evidence type="ECO:0000259" key="3">
    <source>
        <dbReference type="PROSITE" id="PS50943"/>
    </source>
</evidence>
<dbReference type="PROSITE" id="PS50943">
    <property type="entry name" value="HTH_CROC1"/>
    <property type="match status" value="1"/>
</dbReference>
<dbReference type="GO" id="GO:0003677">
    <property type="term" value="F:DNA binding"/>
    <property type="evidence" value="ECO:0007669"/>
    <property type="project" value="UniProtKB-KW"/>
</dbReference>
<reference evidence="4 5" key="1">
    <citation type="submission" date="2014-12" db="EMBL/GenBank/DDBJ databases">
        <title>Draft genome sequences of 29 type strains of Enterococci.</title>
        <authorList>
            <person name="Zhong Z."/>
            <person name="Sun Z."/>
            <person name="Liu W."/>
            <person name="Zhang W."/>
            <person name="Zhang H."/>
        </authorList>
    </citation>
    <scope>NUCLEOTIDE SEQUENCE [LARGE SCALE GENOMIC DNA]</scope>
    <source>
        <strain evidence="4 5">DSM 17029</strain>
    </source>
</reference>
<proteinExistence type="predicted"/>
<keyword evidence="1" id="KW-0238">DNA-binding</keyword>
<feature type="transmembrane region" description="Helical" evidence="2">
    <location>
        <begin position="141"/>
        <end position="160"/>
    </location>
</feature>
<dbReference type="InterPro" id="IPR010982">
    <property type="entry name" value="Lambda_DNA-bd_dom_sf"/>
</dbReference>
<sequence length="162" mass="18628">MKLGEQLKQLRLEKGYTQEELANKLFVTRQTISNWETEKGQPDIENIVLLAQTFDISIDELMTGKRLIISEKNAIGKKHFIALIIWSIVLLALQMIIRPTTLILLLIYAIGGLIISVHFMYKTKRLPSLYGQAENMYDWGLYLCIFYFFACIAVVVLQISRG</sequence>
<dbReference type="Gene3D" id="1.10.260.40">
    <property type="entry name" value="lambda repressor-like DNA-binding domains"/>
    <property type="match status" value="1"/>
</dbReference>
<dbReference type="SUPFAM" id="SSF47413">
    <property type="entry name" value="lambda repressor-like DNA-binding domains"/>
    <property type="match status" value="1"/>
</dbReference>
<dbReference type="PANTHER" id="PTHR46558:SF15">
    <property type="entry name" value="HELIX-TURN-HELIX DOMAIN PROTEIN"/>
    <property type="match status" value="1"/>
</dbReference>
<dbReference type="Proteomes" id="UP000181884">
    <property type="component" value="Unassembled WGS sequence"/>
</dbReference>
<keyword evidence="2" id="KW-0812">Transmembrane</keyword>
<evidence type="ECO:0000256" key="2">
    <source>
        <dbReference type="SAM" id="Phobius"/>
    </source>
</evidence>
<dbReference type="PANTHER" id="PTHR46558">
    <property type="entry name" value="TRACRIPTIONAL REGULATORY PROTEIN-RELATED-RELATED"/>
    <property type="match status" value="1"/>
</dbReference>
<name>A0A1L8RHN9_9ENTE</name>
<gene>
    <name evidence="4" type="ORF">RU97_GL000815</name>
</gene>
<dbReference type="InterPro" id="IPR001387">
    <property type="entry name" value="Cro/C1-type_HTH"/>
</dbReference>
<keyword evidence="2" id="KW-1133">Transmembrane helix</keyword>
<protein>
    <submittedName>
        <fullName evidence="4">Transcriptional regulator</fullName>
    </submittedName>
</protein>
<evidence type="ECO:0000313" key="4">
    <source>
        <dbReference type="EMBL" id="OJG19244.1"/>
    </source>
</evidence>
<dbReference type="EMBL" id="JXKH01000002">
    <property type="protein sequence ID" value="OJG19244.1"/>
    <property type="molecule type" value="Genomic_DNA"/>
</dbReference>
<feature type="domain" description="HTH cro/C1-type" evidence="3">
    <location>
        <begin position="7"/>
        <end position="61"/>
    </location>
</feature>
<dbReference type="RefSeq" id="WP_067389549.1">
    <property type="nucleotide sequence ID" value="NZ_JXKH01000002.1"/>
</dbReference>
<comment type="caution">
    <text evidence="4">The sequence shown here is derived from an EMBL/GenBank/DDBJ whole genome shotgun (WGS) entry which is preliminary data.</text>
</comment>
<organism evidence="4 5">
    <name type="scientific">Enterococcus canis</name>
    <dbReference type="NCBI Taxonomy" id="214095"/>
    <lineage>
        <taxon>Bacteria</taxon>
        <taxon>Bacillati</taxon>
        <taxon>Bacillota</taxon>
        <taxon>Bacilli</taxon>
        <taxon>Lactobacillales</taxon>
        <taxon>Enterococcaceae</taxon>
        <taxon>Enterococcus</taxon>
    </lineage>
</organism>
<keyword evidence="5" id="KW-1185">Reference proteome</keyword>